<proteinExistence type="inferred from homology"/>
<keyword evidence="5" id="KW-0378">Hydrolase</keyword>
<evidence type="ECO:0000256" key="3">
    <source>
        <dbReference type="ARBA" id="ARBA00022722"/>
    </source>
</evidence>
<reference evidence="8 9" key="1">
    <citation type="submission" date="2019-01" db="EMBL/GenBank/DDBJ databases">
        <title>Coherence of Microcystis species and biogeography revealed through population genomics.</title>
        <authorList>
            <person name="Perez-Carrascal O.M."/>
            <person name="Terrat Y."/>
            <person name="Giani A."/>
            <person name="Fortin N."/>
            <person name="Tromas N."/>
            <person name="Shapiro B.J."/>
        </authorList>
    </citation>
    <scope>NUCLEOTIDE SEQUENCE [LARGE SCALE GENOMIC DNA]</scope>
    <source>
        <strain evidence="8">Ma_SC_T_19800800_S464</strain>
    </source>
</reference>
<dbReference type="GO" id="GO:0004519">
    <property type="term" value="F:endonuclease activity"/>
    <property type="evidence" value="ECO:0007669"/>
    <property type="project" value="UniProtKB-KW"/>
</dbReference>
<keyword evidence="2" id="KW-1277">Toxin-antitoxin system</keyword>
<comment type="caution">
    <text evidence="8">The sequence shown here is derived from an EMBL/GenBank/DDBJ whole genome shotgun (WGS) entry which is preliminary data.</text>
</comment>
<dbReference type="PANTHER" id="PTHR34873:SF3">
    <property type="entry name" value="ADDICTION MODULE TOXIN, HICA FAMILY"/>
    <property type="match status" value="1"/>
</dbReference>
<evidence type="ECO:0000256" key="6">
    <source>
        <dbReference type="ARBA" id="ARBA00022884"/>
    </source>
</evidence>
<comment type="similarity">
    <text evidence="1">Belongs to the HicA mRNA interferase family.</text>
</comment>
<accession>A0A552E6P5</accession>
<keyword evidence="7" id="KW-0346">Stress response</keyword>
<dbReference type="SUPFAM" id="SSF54786">
    <property type="entry name" value="YcfA/nrd intein domain"/>
    <property type="match status" value="1"/>
</dbReference>
<organism evidence="8 9">
    <name type="scientific">Microcystis aeruginosa Ma_SC_T_19800800_S464</name>
    <dbReference type="NCBI Taxonomy" id="2486257"/>
    <lineage>
        <taxon>Bacteria</taxon>
        <taxon>Bacillati</taxon>
        <taxon>Cyanobacteriota</taxon>
        <taxon>Cyanophyceae</taxon>
        <taxon>Oscillatoriophycideae</taxon>
        <taxon>Chroococcales</taxon>
        <taxon>Microcystaceae</taxon>
        <taxon>Microcystis</taxon>
    </lineage>
</organism>
<evidence type="ECO:0000256" key="1">
    <source>
        <dbReference type="ARBA" id="ARBA00006620"/>
    </source>
</evidence>
<evidence type="ECO:0000256" key="5">
    <source>
        <dbReference type="ARBA" id="ARBA00022801"/>
    </source>
</evidence>
<evidence type="ECO:0000313" key="8">
    <source>
        <dbReference type="EMBL" id="TRU30160.1"/>
    </source>
</evidence>
<dbReference type="Gene3D" id="3.30.920.30">
    <property type="entry name" value="Hypothetical protein"/>
    <property type="match status" value="1"/>
</dbReference>
<name>A0A552E6P5_MICAE</name>
<evidence type="ECO:0000256" key="2">
    <source>
        <dbReference type="ARBA" id="ARBA00022649"/>
    </source>
</evidence>
<dbReference type="InterPro" id="IPR012933">
    <property type="entry name" value="HicA_mRNA_interferase"/>
</dbReference>
<protein>
    <submittedName>
        <fullName evidence="8">Addiction module toxin, HicA family</fullName>
    </submittedName>
</protein>
<dbReference type="PANTHER" id="PTHR34873">
    <property type="entry name" value="SSR1766 PROTEIN"/>
    <property type="match status" value="1"/>
</dbReference>
<dbReference type="GO" id="GO:0003729">
    <property type="term" value="F:mRNA binding"/>
    <property type="evidence" value="ECO:0007669"/>
    <property type="project" value="InterPro"/>
</dbReference>
<sequence length="63" mass="7093">MTTRVRDVIKLLEKDGWFFVNMVGSHHQYEHPTKKGKVTVAGKLSDDVRQGTLASILRQAGLK</sequence>
<evidence type="ECO:0000256" key="4">
    <source>
        <dbReference type="ARBA" id="ARBA00022759"/>
    </source>
</evidence>
<dbReference type="EMBL" id="SFBL01000004">
    <property type="protein sequence ID" value="TRU30160.1"/>
    <property type="molecule type" value="Genomic_DNA"/>
</dbReference>
<gene>
    <name evidence="8" type="ORF">EWV81_00555</name>
</gene>
<dbReference type="Proteomes" id="UP000319313">
    <property type="component" value="Unassembled WGS sequence"/>
</dbReference>
<dbReference type="Pfam" id="PF07927">
    <property type="entry name" value="HicA_toxin"/>
    <property type="match status" value="1"/>
</dbReference>
<evidence type="ECO:0000313" key="9">
    <source>
        <dbReference type="Proteomes" id="UP000319313"/>
    </source>
</evidence>
<evidence type="ECO:0000256" key="7">
    <source>
        <dbReference type="ARBA" id="ARBA00023016"/>
    </source>
</evidence>
<keyword evidence="3" id="KW-0540">Nuclease</keyword>
<dbReference type="InterPro" id="IPR038570">
    <property type="entry name" value="HicA_sf"/>
</dbReference>
<dbReference type="GO" id="GO:0016787">
    <property type="term" value="F:hydrolase activity"/>
    <property type="evidence" value="ECO:0007669"/>
    <property type="project" value="UniProtKB-KW"/>
</dbReference>
<dbReference type="AlphaFoldDB" id="A0A552E6P5"/>
<keyword evidence="6" id="KW-0694">RNA-binding</keyword>
<keyword evidence="4" id="KW-0255">Endonuclease</keyword>